<evidence type="ECO:0000313" key="1">
    <source>
        <dbReference type="EMBL" id="KAI5670151.1"/>
    </source>
</evidence>
<comment type="caution">
    <text evidence="1">The sequence shown here is derived from an EMBL/GenBank/DDBJ whole genome shotgun (WGS) entry which is preliminary data.</text>
</comment>
<name>A0ACC0BBX6_CATRO</name>
<reference evidence="2" key="1">
    <citation type="journal article" date="2023" name="Nat. Plants">
        <title>Single-cell RNA sequencing provides a high-resolution roadmap for understanding the multicellular compartmentation of specialized metabolism.</title>
        <authorList>
            <person name="Sun S."/>
            <person name="Shen X."/>
            <person name="Li Y."/>
            <person name="Li Y."/>
            <person name="Wang S."/>
            <person name="Li R."/>
            <person name="Zhang H."/>
            <person name="Shen G."/>
            <person name="Guo B."/>
            <person name="Wei J."/>
            <person name="Xu J."/>
            <person name="St-Pierre B."/>
            <person name="Chen S."/>
            <person name="Sun C."/>
        </authorList>
    </citation>
    <scope>NUCLEOTIDE SEQUENCE [LARGE SCALE GENOMIC DNA]</scope>
</reference>
<protein>
    <submittedName>
        <fullName evidence="1">Uncharacterized protein</fullName>
    </submittedName>
</protein>
<sequence length="194" mass="21410">MMKTGVKGKAGTRQERQDRGRQGKRILDSNVQNLDVATKKESETKIPHKASPSREKRIQNPDVTTKKESEIKAIHEVSLSGEKRNLDSNVQSPNVAIKKESETKIPNEVSSSGEKRILDSNVQNPDVATKNESETGEDDDSSLLSCMCNMSLSEYKVPGPIPDFNIIFLDEASATNVFGGVTPIGCKYWCNVEK</sequence>
<gene>
    <name evidence="1" type="ORF">M9H77_10515</name>
</gene>
<evidence type="ECO:0000313" key="2">
    <source>
        <dbReference type="Proteomes" id="UP001060085"/>
    </source>
</evidence>
<dbReference type="Proteomes" id="UP001060085">
    <property type="component" value="Linkage Group LG03"/>
</dbReference>
<accession>A0ACC0BBX6</accession>
<proteinExistence type="predicted"/>
<keyword evidence="2" id="KW-1185">Reference proteome</keyword>
<organism evidence="1 2">
    <name type="scientific">Catharanthus roseus</name>
    <name type="common">Madagascar periwinkle</name>
    <name type="synonym">Vinca rosea</name>
    <dbReference type="NCBI Taxonomy" id="4058"/>
    <lineage>
        <taxon>Eukaryota</taxon>
        <taxon>Viridiplantae</taxon>
        <taxon>Streptophyta</taxon>
        <taxon>Embryophyta</taxon>
        <taxon>Tracheophyta</taxon>
        <taxon>Spermatophyta</taxon>
        <taxon>Magnoliopsida</taxon>
        <taxon>eudicotyledons</taxon>
        <taxon>Gunneridae</taxon>
        <taxon>Pentapetalae</taxon>
        <taxon>asterids</taxon>
        <taxon>lamiids</taxon>
        <taxon>Gentianales</taxon>
        <taxon>Apocynaceae</taxon>
        <taxon>Rauvolfioideae</taxon>
        <taxon>Vinceae</taxon>
        <taxon>Catharanthinae</taxon>
        <taxon>Catharanthus</taxon>
    </lineage>
</organism>
<dbReference type="EMBL" id="CM044703">
    <property type="protein sequence ID" value="KAI5670151.1"/>
    <property type="molecule type" value="Genomic_DNA"/>
</dbReference>